<evidence type="ECO:0000313" key="2">
    <source>
        <dbReference type="Proteomes" id="UP000887563"/>
    </source>
</evidence>
<accession>A0A914LNB6</accession>
<keyword evidence="2" id="KW-1185">Reference proteome</keyword>
<evidence type="ECO:0000313" key="3">
    <source>
        <dbReference type="WBParaSite" id="Minc3s00688g16096"/>
    </source>
</evidence>
<dbReference type="SUPFAM" id="SSF82895">
    <property type="entry name" value="TSP-1 type 1 repeat"/>
    <property type="match status" value="1"/>
</dbReference>
<feature type="signal peptide" evidence="1">
    <location>
        <begin position="1"/>
        <end position="23"/>
    </location>
</feature>
<keyword evidence="1" id="KW-0732">Signal</keyword>
<protein>
    <submittedName>
        <fullName evidence="3">Candidate secreted effector</fullName>
    </submittedName>
</protein>
<reference evidence="3" key="1">
    <citation type="submission" date="2022-11" db="UniProtKB">
        <authorList>
            <consortium name="WormBaseParasite"/>
        </authorList>
    </citation>
    <scope>IDENTIFICATION</scope>
</reference>
<dbReference type="WBParaSite" id="Minc3s00688g16096">
    <property type="protein sequence ID" value="Minc3s00688g16096"/>
    <property type="gene ID" value="Minc3s00688g16096"/>
</dbReference>
<dbReference type="Proteomes" id="UP000887563">
    <property type="component" value="Unplaced"/>
</dbReference>
<sequence length="102" mass="11889">MELNIIIILKIFTFAFILISSKADWSPWNAWSLCFEQNGIWAQTRTRTWLGDFNLNPGNNQQARACLPESGRSKFSFNVTQVVISFKMPFYLVIAEERRRVV</sequence>
<dbReference type="AlphaFoldDB" id="A0A914LNB6"/>
<evidence type="ECO:0000256" key="1">
    <source>
        <dbReference type="SAM" id="SignalP"/>
    </source>
</evidence>
<dbReference type="InterPro" id="IPR036383">
    <property type="entry name" value="TSP1_rpt_sf"/>
</dbReference>
<organism evidence="2 3">
    <name type="scientific">Meloidogyne incognita</name>
    <name type="common">Southern root-knot nematode worm</name>
    <name type="synonym">Oxyuris incognita</name>
    <dbReference type="NCBI Taxonomy" id="6306"/>
    <lineage>
        <taxon>Eukaryota</taxon>
        <taxon>Metazoa</taxon>
        <taxon>Ecdysozoa</taxon>
        <taxon>Nematoda</taxon>
        <taxon>Chromadorea</taxon>
        <taxon>Rhabditida</taxon>
        <taxon>Tylenchina</taxon>
        <taxon>Tylenchomorpha</taxon>
        <taxon>Tylenchoidea</taxon>
        <taxon>Meloidogynidae</taxon>
        <taxon>Meloidogyninae</taxon>
        <taxon>Meloidogyne</taxon>
        <taxon>Meloidogyne incognita group</taxon>
    </lineage>
</organism>
<feature type="chain" id="PRO_5037089885" evidence="1">
    <location>
        <begin position="24"/>
        <end position="102"/>
    </location>
</feature>
<name>A0A914LNB6_MELIC</name>
<proteinExistence type="predicted"/>